<dbReference type="Proteomes" id="UP000666661">
    <property type="component" value="Unassembled WGS sequence"/>
</dbReference>
<evidence type="ECO:0000259" key="5">
    <source>
        <dbReference type="SMART" id="SM00563"/>
    </source>
</evidence>
<gene>
    <name evidence="6" type="ORF">J8I01_06160</name>
</gene>
<comment type="pathway">
    <text evidence="1">Lipid metabolism.</text>
</comment>
<dbReference type="RefSeq" id="WP_042079153.1">
    <property type="nucleotide sequence ID" value="NZ_CAWMGK010000094.1"/>
</dbReference>
<keyword evidence="4" id="KW-0812">Transmembrane</keyword>
<evidence type="ECO:0000256" key="4">
    <source>
        <dbReference type="SAM" id="Phobius"/>
    </source>
</evidence>
<evidence type="ECO:0000313" key="6">
    <source>
        <dbReference type="EMBL" id="MBP0602098.1"/>
    </source>
</evidence>
<feature type="transmembrane region" description="Helical" evidence="4">
    <location>
        <begin position="15"/>
        <end position="40"/>
    </location>
</feature>
<comment type="caution">
    <text evidence="6">The sequence shown here is derived from an EMBL/GenBank/DDBJ whole genome shotgun (WGS) entry which is preliminary data.</text>
</comment>
<keyword evidence="7" id="KW-1185">Reference proteome</keyword>
<dbReference type="PANTHER" id="PTHR10434">
    <property type="entry name" value="1-ACYL-SN-GLYCEROL-3-PHOSPHATE ACYLTRANSFERASE"/>
    <property type="match status" value="1"/>
</dbReference>
<dbReference type="GO" id="GO:0016746">
    <property type="term" value="F:acyltransferase activity"/>
    <property type="evidence" value="ECO:0007669"/>
    <property type="project" value="UniProtKB-KW"/>
</dbReference>
<keyword evidence="3 6" id="KW-0012">Acyltransferase</keyword>
<evidence type="ECO:0000256" key="3">
    <source>
        <dbReference type="ARBA" id="ARBA00023315"/>
    </source>
</evidence>
<organism evidence="6 7">
    <name type="scientific">Aeromonas sanarellii</name>
    <dbReference type="NCBI Taxonomy" id="633415"/>
    <lineage>
        <taxon>Bacteria</taxon>
        <taxon>Pseudomonadati</taxon>
        <taxon>Pseudomonadota</taxon>
        <taxon>Gammaproteobacteria</taxon>
        <taxon>Aeromonadales</taxon>
        <taxon>Aeromonadaceae</taxon>
        <taxon>Aeromonas</taxon>
    </lineage>
</organism>
<keyword evidence="4" id="KW-1133">Transmembrane helix</keyword>
<accession>A0ABS4B3Q1</accession>
<keyword evidence="2" id="KW-0808">Transferase</keyword>
<dbReference type="EMBL" id="JAGIQF010000002">
    <property type="protein sequence ID" value="MBP0602098.1"/>
    <property type="molecule type" value="Genomic_DNA"/>
</dbReference>
<dbReference type="GeneID" id="97859063"/>
<proteinExistence type="predicted"/>
<evidence type="ECO:0000256" key="2">
    <source>
        <dbReference type="ARBA" id="ARBA00022679"/>
    </source>
</evidence>
<reference evidence="6 7" key="1">
    <citation type="submission" date="2021-03" db="EMBL/GenBank/DDBJ databases">
        <title>Plant growth promoting bacteria isolated from wild legumes nodules and trapping Phaseolus vulgaris L. nodules in the center and southern Mexico.</title>
        <authorList>
            <person name="Estrada P."/>
        </authorList>
    </citation>
    <scope>NUCLEOTIDE SEQUENCE [LARGE SCALE GENOMIC DNA]</scope>
    <source>
        <strain evidence="6 7">MaGu-431</strain>
    </source>
</reference>
<protein>
    <submittedName>
        <fullName evidence="6">1-acyl-sn-glycerol-3-phosphate acyltransferase</fullName>
    </submittedName>
</protein>
<evidence type="ECO:0000313" key="7">
    <source>
        <dbReference type="Proteomes" id="UP000666661"/>
    </source>
</evidence>
<dbReference type="PANTHER" id="PTHR10434:SF66">
    <property type="entry name" value="PHOSPHOLIPID_GLYCEROL ACYLTRANSFERASE DOMAIN-CONTAINING PROTEIN"/>
    <property type="match status" value="1"/>
</dbReference>
<dbReference type="SMART" id="SM00563">
    <property type="entry name" value="PlsC"/>
    <property type="match status" value="1"/>
</dbReference>
<dbReference type="Pfam" id="PF01553">
    <property type="entry name" value="Acyltransferase"/>
    <property type="match status" value="1"/>
</dbReference>
<sequence length="252" mass="28019">MATQLNRLWRLMGTALGFTLFGLGGLLLSLCWFPLLAICLRGERRRILAQASIKQSFRLFMGMLKRLGVLDYRVSGMPSALQGALIVANHPSLLDYVILAAELPVCDCIVKRALWHNVFLGGVVRAADYIPNGEAEQLLPLCIERVRRGGLLLIFPEGTRTTPGEPIRLQRGAAQLALRGQVTLQPVRIHCSERFLTKQDKWFHVPQRKPIFTLEFLPQIAATGWGDGEQSSGLAARQLTRFLTQVLQPGTP</sequence>
<evidence type="ECO:0000256" key="1">
    <source>
        <dbReference type="ARBA" id="ARBA00005189"/>
    </source>
</evidence>
<dbReference type="SUPFAM" id="SSF69593">
    <property type="entry name" value="Glycerol-3-phosphate (1)-acyltransferase"/>
    <property type="match status" value="1"/>
</dbReference>
<keyword evidence="4" id="KW-0472">Membrane</keyword>
<dbReference type="CDD" id="cd07989">
    <property type="entry name" value="LPLAT_AGPAT-like"/>
    <property type="match status" value="1"/>
</dbReference>
<name>A0ABS4B3Q1_9GAMM</name>
<feature type="domain" description="Phospholipid/glycerol acyltransferase" evidence="5">
    <location>
        <begin position="84"/>
        <end position="192"/>
    </location>
</feature>
<dbReference type="InterPro" id="IPR002123">
    <property type="entry name" value="Plipid/glycerol_acylTrfase"/>
</dbReference>